<dbReference type="EMBL" id="WOSY01000008">
    <property type="protein sequence ID" value="NHN88921.1"/>
    <property type="molecule type" value="Genomic_DNA"/>
</dbReference>
<dbReference type="Proteomes" id="UP000631653">
    <property type="component" value="Unassembled WGS sequence"/>
</dbReference>
<sequence>MSADHLGFEQTVGVCGERTVVVPDRHFDLSFDLTFHVTNGNVLETLFKGCTNRLASRGQAC</sequence>
<organism evidence="1 2">
    <name type="scientific">Acetobacter conturbans</name>
    <dbReference type="NCBI Taxonomy" id="1737472"/>
    <lineage>
        <taxon>Bacteria</taxon>
        <taxon>Pseudomonadati</taxon>
        <taxon>Pseudomonadota</taxon>
        <taxon>Alphaproteobacteria</taxon>
        <taxon>Acetobacterales</taxon>
        <taxon>Acetobacteraceae</taxon>
        <taxon>Acetobacter</taxon>
    </lineage>
</organism>
<protein>
    <submittedName>
        <fullName evidence="1">Uncharacterized protein</fullName>
    </submittedName>
</protein>
<evidence type="ECO:0000313" key="1">
    <source>
        <dbReference type="EMBL" id="NHN88921.1"/>
    </source>
</evidence>
<keyword evidence="2" id="KW-1185">Reference proteome</keyword>
<reference evidence="1 2" key="1">
    <citation type="journal article" date="2020" name="Int. J. Syst. Evol. Microbiol.">
        <title>Novel acetic acid bacteria from cider fermentations: Acetobacter conturbans sp. nov. and Acetobacter fallax sp. nov.</title>
        <authorList>
            <person name="Sombolestani A.S."/>
            <person name="Cleenwerck I."/>
            <person name="Cnockaert M."/>
            <person name="Borremans W."/>
            <person name="Wieme A.D."/>
            <person name="De Vuyst L."/>
            <person name="Vandamme P."/>
        </authorList>
    </citation>
    <scope>NUCLEOTIDE SEQUENCE [LARGE SCALE GENOMIC DNA]</scope>
    <source>
        <strain evidence="1 2">LMG 1627</strain>
    </source>
</reference>
<name>A0ABX0JZL3_9PROT</name>
<accession>A0ABX0JZL3</accession>
<gene>
    <name evidence="1" type="ORF">GOB81_09785</name>
</gene>
<evidence type="ECO:0000313" key="2">
    <source>
        <dbReference type="Proteomes" id="UP000631653"/>
    </source>
</evidence>
<proteinExistence type="predicted"/>
<comment type="caution">
    <text evidence="1">The sequence shown here is derived from an EMBL/GenBank/DDBJ whole genome shotgun (WGS) entry which is preliminary data.</text>
</comment>